<keyword evidence="2" id="KW-0378">Hydrolase</keyword>
<evidence type="ECO:0000256" key="1">
    <source>
        <dbReference type="SAM" id="MobiDB-lite"/>
    </source>
</evidence>
<keyword evidence="3" id="KW-1185">Reference proteome</keyword>
<evidence type="ECO:0000313" key="2">
    <source>
        <dbReference type="EMBL" id="QVJ02346.1"/>
    </source>
</evidence>
<keyword evidence="2" id="KW-0121">Carboxypeptidase</keyword>
<reference evidence="2" key="1">
    <citation type="submission" date="2021-05" db="EMBL/GenBank/DDBJ databases">
        <authorList>
            <person name="Kaiqin L."/>
            <person name="Jian G."/>
        </authorList>
    </citation>
    <scope>NUCLEOTIDE SEQUENCE</scope>
    <source>
        <strain evidence="2">HDS5</strain>
    </source>
</reference>
<name>A0A975QK58_9ACTN</name>
<dbReference type="AlphaFoldDB" id="A0A975QK58"/>
<organism evidence="2 3">
    <name type="scientific">Nocardiopsis eucommiae</name>
    <dbReference type="NCBI Taxonomy" id="2831970"/>
    <lineage>
        <taxon>Bacteria</taxon>
        <taxon>Bacillati</taxon>
        <taxon>Actinomycetota</taxon>
        <taxon>Actinomycetes</taxon>
        <taxon>Streptosporangiales</taxon>
        <taxon>Nocardiopsidaceae</taxon>
        <taxon>Nocardiopsis</taxon>
    </lineage>
</organism>
<feature type="region of interest" description="Disordered" evidence="1">
    <location>
        <begin position="29"/>
        <end position="52"/>
    </location>
</feature>
<proteinExistence type="predicted"/>
<evidence type="ECO:0000313" key="3">
    <source>
        <dbReference type="Proteomes" id="UP000682416"/>
    </source>
</evidence>
<accession>A0A975QK58</accession>
<dbReference type="KEGG" id="nec:KGD82_07015"/>
<keyword evidence="2" id="KW-0645">Protease</keyword>
<dbReference type="EMBL" id="CP074402">
    <property type="protein sequence ID" value="QVJ02346.1"/>
    <property type="molecule type" value="Genomic_DNA"/>
</dbReference>
<sequence length="139" mass="15137">MRNDPDPRQDRSGRAAALAAFDRSLDEARMARAVSDSAPSPEDPLQRDGRESAPSLLGFDLDGVHLDLQVRASGGQRLLSGLVRGDFDHVDVRLRRPDATLLLFVGMDGRFDTSVPPGPLCLVVECPGRPLTVTDWFTV</sequence>
<dbReference type="Proteomes" id="UP000682416">
    <property type="component" value="Chromosome"/>
</dbReference>
<gene>
    <name evidence="2" type="ORF">KGD82_07015</name>
</gene>
<protein>
    <submittedName>
        <fullName evidence="2">Carboxypeptidase regulatory-like domain-containing protein</fullName>
    </submittedName>
</protein>
<dbReference type="GO" id="GO:0004180">
    <property type="term" value="F:carboxypeptidase activity"/>
    <property type="evidence" value="ECO:0007669"/>
    <property type="project" value="UniProtKB-KW"/>
</dbReference>